<accession>A0ABW3BAS8</accession>
<name>A0ABW3BAS8_9ACTN</name>
<evidence type="ECO:0000313" key="1">
    <source>
        <dbReference type="EMBL" id="MFD0800041.1"/>
    </source>
</evidence>
<dbReference type="Proteomes" id="UP001596956">
    <property type="component" value="Unassembled WGS sequence"/>
</dbReference>
<protein>
    <recommendedName>
        <fullName evidence="3">Circularly permuted type 2 ATP-grasp protein</fullName>
    </recommendedName>
</protein>
<reference evidence="2" key="1">
    <citation type="journal article" date="2019" name="Int. J. Syst. Evol. Microbiol.">
        <title>The Global Catalogue of Microorganisms (GCM) 10K type strain sequencing project: providing services to taxonomists for standard genome sequencing and annotation.</title>
        <authorList>
            <consortium name="The Broad Institute Genomics Platform"/>
            <consortium name="The Broad Institute Genome Sequencing Center for Infectious Disease"/>
            <person name="Wu L."/>
            <person name="Ma J."/>
        </authorList>
    </citation>
    <scope>NUCLEOTIDE SEQUENCE [LARGE SCALE GENOMIC DNA]</scope>
    <source>
        <strain evidence="2">CCUG 63369</strain>
    </source>
</reference>
<dbReference type="SUPFAM" id="SSF56059">
    <property type="entry name" value="Glutathione synthetase ATP-binding domain-like"/>
    <property type="match status" value="1"/>
</dbReference>
<evidence type="ECO:0000313" key="2">
    <source>
        <dbReference type="Proteomes" id="UP001596956"/>
    </source>
</evidence>
<organism evidence="1 2">
    <name type="scientific">Streptomonospora algeriensis</name>
    <dbReference type="NCBI Taxonomy" id="995084"/>
    <lineage>
        <taxon>Bacteria</taxon>
        <taxon>Bacillati</taxon>
        <taxon>Actinomycetota</taxon>
        <taxon>Actinomycetes</taxon>
        <taxon>Streptosporangiales</taxon>
        <taxon>Nocardiopsidaceae</taxon>
        <taxon>Streptomonospora</taxon>
    </lineage>
</organism>
<gene>
    <name evidence="1" type="ORF">ACFQZU_01740</name>
</gene>
<evidence type="ECO:0008006" key="3">
    <source>
        <dbReference type="Google" id="ProtNLM"/>
    </source>
</evidence>
<comment type="caution">
    <text evidence="1">The sequence shown here is derived from an EMBL/GenBank/DDBJ whole genome shotgun (WGS) entry which is preliminary data.</text>
</comment>
<sequence>MRESAAELGTWRRGGYVPLQPFVLDSRALDFMRGVGARLQKLLRDHALDACGGDIGKLADLAALSDEERWFVDSGRPLEEALGCLRSDVLVSGGRPCFLEFNFGTCLNGTTAAPVLADALMNTPLGRQMRQRNSLSARSFFAARSDWARTHTGPADSVALVGLAQEGDEGSLRAFHAESDYFAAHGIPCDFVPVEEAEIADNALWWRGKRYAVAVRYFMANARVRRDHMDFVVALEHATGTKLLGSYASQLFTSKALLADLCCDQRLNEEQRSLLSFVPWTARLEPEPVTRHGERIDPIEWAAQHREEAVLKPYNLFGGRGVVMGSAMGDGQWRETLDSAVREGGHVVQERVRVDSWATRYWNQEADSVETVESPVLLGPYSVEGADGGCFAQQPIHGEAEALLDKQHALSFGTVVSCPE</sequence>
<proteinExistence type="predicted"/>
<dbReference type="EMBL" id="JBHTHR010000018">
    <property type="protein sequence ID" value="MFD0800041.1"/>
    <property type="molecule type" value="Genomic_DNA"/>
</dbReference>
<keyword evidence="2" id="KW-1185">Reference proteome</keyword>